<dbReference type="GeneID" id="25395298"/>
<dbReference type="PANTHER" id="PTHR10537:SF3">
    <property type="entry name" value="DNA PRIMASE LARGE SUBUNIT"/>
    <property type="match status" value="1"/>
</dbReference>
<dbReference type="STRING" id="589924.Ferp_1166"/>
<evidence type="ECO:0000313" key="10">
    <source>
        <dbReference type="Proteomes" id="UP000002613"/>
    </source>
</evidence>
<sequence>MKFLPILPLLEKYPFLKPARHIAGEAYHEEALKEAEKFLRFVFLNERYEKSFEDYSLLCEACEDKSCAKFCKSEAIKNERIWQKCNLCGVCFENCSYTTRLEDYSRLLARAKISVMSYVYCRAAVSKSEVALRKFAVRAAEYYKSLMEKDGYDKLPEIMAANFSIKYKDGLVHVKDYLKAAVRLKAPEWKLYSRPLNGGFVKVSRSEFFRIVEEYLREKLSEKVSYEFEGMEKLLKIVFEFESRRKEMDVEGVKNAECYPPCFKRIISDLKAGVNVPHSARFALASFLLKIGHSVDEVLQIFSYAPDFDEEKARYQVEHIAGMRGSGKEYEVPSCETMKTYHNCFSDCKTKHPMEYYRRCVRESLRRGKKGKAAGVKARSGKR</sequence>
<feature type="binding site" evidence="7">
    <location>
        <position position="348"/>
    </location>
    <ligand>
        <name>[4Fe-4S] cluster</name>
        <dbReference type="ChEBI" id="CHEBI:49883"/>
    </ligand>
</feature>
<dbReference type="KEGG" id="fpl:Ferp_1166"/>
<evidence type="ECO:0000256" key="6">
    <source>
        <dbReference type="ARBA" id="ARBA00023014"/>
    </source>
</evidence>
<keyword evidence="4 7" id="KW-0479">Metal-binding</keyword>
<keyword evidence="2 7" id="KW-0639">Primosome</keyword>
<dbReference type="SUPFAM" id="SSF54862">
    <property type="entry name" value="4Fe-4S ferredoxins"/>
    <property type="match status" value="1"/>
</dbReference>
<evidence type="ECO:0000256" key="3">
    <source>
        <dbReference type="ARBA" id="ARBA00022705"/>
    </source>
</evidence>
<comment type="cofactor">
    <cofactor evidence="7">
        <name>[4Fe-4S] cluster</name>
        <dbReference type="ChEBI" id="CHEBI:49883"/>
    </cofactor>
    <text evidence="7">Binds 1 [4Fe-4S] cluster.</text>
</comment>
<protein>
    <recommendedName>
        <fullName evidence="7">DNA primase large subunit PriL</fullName>
    </recommendedName>
</protein>
<dbReference type="Pfam" id="PF04104">
    <property type="entry name" value="DNA_primase_lrg"/>
    <property type="match status" value="1"/>
</dbReference>
<comment type="function">
    <text evidence="7">Regulatory subunit of DNA primase, an RNA polymerase that catalyzes the synthesis of short RNA molecules used as primers for DNA polymerase during DNA replication. Stabilizes and modulates the activity of the small subunit, increasing the rate of DNA synthesis, and conferring RNA synthesis capability. The DNA polymerase activity may enable DNA primase to also catalyze primer extension after primer synthesis. May also play a role in DNA repair.</text>
</comment>
<feature type="binding site" evidence="7">
    <location>
        <position position="262"/>
    </location>
    <ligand>
        <name>[4Fe-4S] cluster</name>
        <dbReference type="ChEBI" id="CHEBI:49883"/>
    </ligand>
</feature>
<evidence type="ECO:0000313" key="9">
    <source>
        <dbReference type="EMBL" id="ADC65325.1"/>
    </source>
</evidence>
<dbReference type="HAMAP" id="MF_00701">
    <property type="entry name" value="DNA_primase_lrg_arc"/>
    <property type="match status" value="1"/>
</dbReference>
<dbReference type="PaxDb" id="589924-Ferp_1166"/>
<keyword evidence="5 7" id="KW-0408">Iron</keyword>
<feature type="domain" description="DNA primase large subunit C-terminal" evidence="8">
    <location>
        <begin position="256"/>
        <end position="347"/>
    </location>
</feature>
<organism evidence="9 10">
    <name type="scientific">Ferroglobus placidus (strain DSM 10642 / AEDII12DO)</name>
    <dbReference type="NCBI Taxonomy" id="589924"/>
    <lineage>
        <taxon>Archaea</taxon>
        <taxon>Methanobacteriati</taxon>
        <taxon>Methanobacteriota</taxon>
        <taxon>Archaeoglobi</taxon>
        <taxon>Archaeoglobales</taxon>
        <taxon>Archaeoglobaceae</taxon>
        <taxon>Ferroglobus</taxon>
    </lineage>
</organism>
<dbReference type="InterPro" id="IPR023642">
    <property type="entry name" value="DNA_primase_lsu_PriL"/>
</dbReference>
<dbReference type="Proteomes" id="UP000002613">
    <property type="component" value="Chromosome"/>
</dbReference>
<keyword evidence="10" id="KW-1185">Reference proteome</keyword>
<dbReference type="GO" id="GO:0003899">
    <property type="term" value="F:DNA-directed RNA polymerase activity"/>
    <property type="evidence" value="ECO:0007669"/>
    <property type="project" value="InterPro"/>
</dbReference>
<dbReference type="AlphaFoldDB" id="D3RXW2"/>
<dbReference type="HOGENOM" id="CLU_052778_0_0_2"/>
<dbReference type="PANTHER" id="PTHR10537">
    <property type="entry name" value="DNA PRIMASE LARGE SUBUNIT"/>
    <property type="match status" value="1"/>
</dbReference>
<accession>D3RXW2</accession>
<evidence type="ECO:0000256" key="1">
    <source>
        <dbReference type="ARBA" id="ARBA00022485"/>
    </source>
</evidence>
<keyword evidence="6 7" id="KW-0411">Iron-sulfur</keyword>
<reference evidence="10" key="1">
    <citation type="submission" date="2010-02" db="EMBL/GenBank/DDBJ databases">
        <title>Complete sequence of Ferroglobus placidus DSM 10642.</title>
        <authorList>
            <consortium name="US DOE Joint Genome Institute"/>
            <person name="Lucas S."/>
            <person name="Copeland A."/>
            <person name="Lapidus A."/>
            <person name="Cheng J.-F."/>
            <person name="Bruce D."/>
            <person name="Goodwin L."/>
            <person name="Pitluck S."/>
            <person name="Saunders E."/>
            <person name="Brettin T."/>
            <person name="Detter J.C."/>
            <person name="Han C."/>
            <person name="Tapia R."/>
            <person name="Larimer F."/>
            <person name="Land M."/>
            <person name="Hauser L."/>
            <person name="Kyrpides N."/>
            <person name="Ivanova N."/>
            <person name="Holmes D."/>
            <person name="Lovley D."/>
            <person name="Kyrpides N."/>
            <person name="Anderson I.J."/>
            <person name="Woyke T."/>
        </authorList>
    </citation>
    <scope>NUCLEOTIDE SEQUENCE [LARGE SCALE GENOMIC DNA]</scope>
    <source>
        <strain evidence="10">DSM 10642 / AEDII12DO</strain>
    </source>
</reference>
<dbReference type="GO" id="GO:0051539">
    <property type="term" value="F:4 iron, 4 sulfur cluster binding"/>
    <property type="evidence" value="ECO:0007669"/>
    <property type="project" value="UniProtKB-UniRule"/>
</dbReference>
<keyword evidence="1 7" id="KW-0004">4Fe-4S</keyword>
<comment type="similarity">
    <text evidence="7">Belongs to the eukaryotic-type primase large subunit family.</text>
</comment>
<evidence type="ECO:0000256" key="5">
    <source>
        <dbReference type="ARBA" id="ARBA00023004"/>
    </source>
</evidence>
<feature type="binding site" evidence="7">
    <location>
        <position position="335"/>
    </location>
    <ligand>
        <name>[4Fe-4S] cluster</name>
        <dbReference type="ChEBI" id="CHEBI:49883"/>
    </ligand>
</feature>
<evidence type="ECO:0000259" key="8">
    <source>
        <dbReference type="Pfam" id="PF04104"/>
    </source>
</evidence>
<name>D3RXW2_FERPA</name>
<dbReference type="EMBL" id="CP001899">
    <property type="protein sequence ID" value="ADC65325.1"/>
    <property type="molecule type" value="Genomic_DNA"/>
</dbReference>
<dbReference type="GO" id="GO:1990077">
    <property type="term" value="C:primosome complex"/>
    <property type="evidence" value="ECO:0007669"/>
    <property type="project" value="UniProtKB-KW"/>
</dbReference>
<dbReference type="OrthoDB" id="46081at2157"/>
<dbReference type="RefSeq" id="WP_012965668.1">
    <property type="nucleotide sequence ID" value="NC_013849.1"/>
</dbReference>
<dbReference type="eggNOG" id="arCOG03013">
    <property type="taxonomic scope" value="Archaea"/>
</dbReference>
<dbReference type="SUPFAM" id="SSF140914">
    <property type="entry name" value="PriB N-terminal domain-like"/>
    <property type="match status" value="1"/>
</dbReference>
<gene>
    <name evidence="7" type="primary">priL</name>
    <name evidence="9" type="ordered locus">Ferp_1166</name>
</gene>
<dbReference type="GO" id="GO:0046872">
    <property type="term" value="F:metal ion binding"/>
    <property type="evidence" value="ECO:0007669"/>
    <property type="project" value="UniProtKB-KW"/>
</dbReference>
<dbReference type="NCBIfam" id="NF002589">
    <property type="entry name" value="PRK02249.1-3"/>
    <property type="match status" value="1"/>
</dbReference>
<evidence type="ECO:0000256" key="2">
    <source>
        <dbReference type="ARBA" id="ARBA00022515"/>
    </source>
</evidence>
<dbReference type="InterPro" id="IPR007238">
    <property type="entry name" value="DNA_primase_lsu_euk/arc"/>
</dbReference>
<proteinExistence type="inferred from homology"/>
<dbReference type="CDD" id="cd06560">
    <property type="entry name" value="PriL"/>
    <property type="match status" value="1"/>
</dbReference>
<keyword evidence="3 7" id="KW-0235">DNA replication</keyword>
<dbReference type="InterPro" id="IPR058560">
    <property type="entry name" value="DNA_primase_C"/>
</dbReference>
<reference evidence="9 10" key="2">
    <citation type="journal article" date="2011" name="Stand. Genomic Sci.">
        <title>Complete genome sequence of Ferroglobus placidus AEDII12DO.</title>
        <authorList>
            <person name="Anderson I."/>
            <person name="Risso C."/>
            <person name="Holmes D."/>
            <person name="Lucas S."/>
            <person name="Copeland A."/>
            <person name="Lapidus A."/>
            <person name="Cheng J.F."/>
            <person name="Bruce D."/>
            <person name="Goodwin L."/>
            <person name="Pitluck S."/>
            <person name="Saunders E."/>
            <person name="Brettin T."/>
            <person name="Detter J.C."/>
            <person name="Han C."/>
            <person name="Tapia R."/>
            <person name="Larimer F."/>
            <person name="Land M."/>
            <person name="Hauser L."/>
            <person name="Woyke T."/>
            <person name="Lovley D."/>
            <person name="Kyrpides N."/>
            <person name="Ivanova N."/>
        </authorList>
    </citation>
    <scope>NUCLEOTIDE SEQUENCE [LARGE SCALE GENOMIC DNA]</scope>
    <source>
        <strain evidence="10">DSM 10642 / AEDII12DO</strain>
    </source>
</reference>
<evidence type="ECO:0000256" key="7">
    <source>
        <dbReference type="HAMAP-Rule" id="MF_00701"/>
    </source>
</evidence>
<dbReference type="GO" id="GO:0006269">
    <property type="term" value="P:DNA replication, synthesis of primer"/>
    <property type="evidence" value="ECO:0007669"/>
    <property type="project" value="UniProtKB-UniRule"/>
</dbReference>
<dbReference type="GO" id="GO:0006270">
    <property type="term" value="P:DNA replication initiation"/>
    <property type="evidence" value="ECO:0007669"/>
    <property type="project" value="TreeGrafter"/>
</dbReference>
<evidence type="ECO:0000256" key="4">
    <source>
        <dbReference type="ARBA" id="ARBA00022723"/>
    </source>
</evidence>
<feature type="binding site" evidence="7">
    <location>
        <position position="344"/>
    </location>
    <ligand>
        <name>[4Fe-4S] cluster</name>
        <dbReference type="ChEBI" id="CHEBI:49883"/>
    </ligand>
</feature>
<comment type="subunit">
    <text evidence="7">Heterodimer of a small subunit (PriS) and a large subunit (PriL).</text>
</comment>